<sequence length="352" mass="38127">MDAWLAQNCGAASLEDLPRALHAAQEAALRRQLVQARRAVFYGPRLTGLDLERLTLEDLPRLPFTTPADLRQWQDLLCVSLGAVQRMVTLHTSGTTGTPKRMAFTEGDLARTREFFAVGMRQLVRTGDRLAVLLPGADRPDGVADVLRQALTPAVDVRTPPPSLLAGPAGPWAAHADLARWLTAQRPHALIAMPGQLAALLHSFPQSGPPGLRGVLSSAEPLDPVLRHLLCTVWQCEILDHYGLTETAYGGAVECPAHNGCHIRALDLLVEIVDPCGTEVLPPGEEGEIVLTTLQREAMPLIRYRTGDVARLLPGPCACGSPLPRLSYVRGRLQHSQGRVLVVRPHKGGREA</sequence>
<dbReference type="AlphaFoldDB" id="A0A6H3F6P2"/>
<dbReference type="Gene3D" id="3.40.50.12780">
    <property type="entry name" value="N-terminal domain of ligase-like"/>
    <property type="match status" value="1"/>
</dbReference>
<protein>
    <submittedName>
        <fullName evidence="2">Phenylacetate--CoA ligase family protein</fullName>
    </submittedName>
</protein>
<comment type="caution">
    <text evidence="2">The sequence shown here is derived from an EMBL/GenBank/DDBJ whole genome shotgun (WGS) entry which is preliminary data.</text>
</comment>
<dbReference type="EMBL" id="SIXC01000004">
    <property type="protein sequence ID" value="TBH80892.1"/>
    <property type="molecule type" value="Genomic_DNA"/>
</dbReference>
<keyword evidence="3" id="KW-1185">Reference proteome</keyword>
<dbReference type="Proteomes" id="UP000292919">
    <property type="component" value="Unassembled WGS sequence"/>
</dbReference>
<dbReference type="InterPro" id="IPR000873">
    <property type="entry name" value="AMP-dep_synth/lig_dom"/>
</dbReference>
<dbReference type="NCBIfam" id="NF045666">
    <property type="entry name" value="DVU1553_fam_AMP"/>
    <property type="match status" value="1"/>
</dbReference>
<dbReference type="InterPro" id="IPR042099">
    <property type="entry name" value="ANL_N_sf"/>
</dbReference>
<dbReference type="InterPro" id="IPR053158">
    <property type="entry name" value="CapK_Type1_Caps_Biosynth"/>
</dbReference>
<evidence type="ECO:0000313" key="2">
    <source>
        <dbReference type="EMBL" id="TBH80892.1"/>
    </source>
</evidence>
<dbReference type="PANTHER" id="PTHR36932:SF1">
    <property type="entry name" value="CAPSULAR POLYSACCHARIDE BIOSYNTHESIS PROTEIN"/>
    <property type="match status" value="1"/>
</dbReference>
<keyword evidence="2" id="KW-0436">Ligase</keyword>
<name>A0A6H3F6P2_9BACT</name>
<feature type="domain" description="AMP-dependent synthetase/ligase" evidence="1">
    <location>
        <begin position="176"/>
        <end position="291"/>
    </location>
</feature>
<organism evidence="2 3">
    <name type="scientific">Desulfovibrio legallii</name>
    <dbReference type="NCBI Taxonomy" id="571438"/>
    <lineage>
        <taxon>Bacteria</taxon>
        <taxon>Pseudomonadati</taxon>
        <taxon>Thermodesulfobacteriota</taxon>
        <taxon>Desulfovibrionia</taxon>
        <taxon>Desulfovibrionales</taxon>
        <taxon>Desulfovibrionaceae</taxon>
        <taxon>Desulfovibrio</taxon>
    </lineage>
</organism>
<dbReference type="Pfam" id="PF00501">
    <property type="entry name" value="AMP-binding"/>
    <property type="match status" value="1"/>
</dbReference>
<dbReference type="GO" id="GO:0016874">
    <property type="term" value="F:ligase activity"/>
    <property type="evidence" value="ECO:0007669"/>
    <property type="project" value="UniProtKB-KW"/>
</dbReference>
<evidence type="ECO:0000259" key="1">
    <source>
        <dbReference type="Pfam" id="PF00501"/>
    </source>
</evidence>
<gene>
    <name evidence="2" type="ORF">EB812_04605</name>
</gene>
<evidence type="ECO:0000313" key="3">
    <source>
        <dbReference type="Proteomes" id="UP000292919"/>
    </source>
</evidence>
<dbReference type="PANTHER" id="PTHR36932">
    <property type="entry name" value="CAPSULAR POLYSACCHARIDE BIOSYNTHESIS PROTEIN"/>
    <property type="match status" value="1"/>
</dbReference>
<proteinExistence type="predicted"/>
<accession>A0A6H3F6P2</accession>
<reference evidence="2 3" key="1">
    <citation type="submission" date="2018-12" db="EMBL/GenBank/DDBJ databases">
        <title>First genome draft of Desulfovibrio legallis sp. nov.</title>
        <authorList>
            <person name="Ben Dhia O."/>
            <person name="Najjari A."/>
            <person name="Ferjani R."/>
            <person name="Fhoula I."/>
            <person name="Fardeau M.-L."/>
            <person name="Boudabbous A."/>
            <person name="Ouzari H.I."/>
        </authorList>
    </citation>
    <scope>NUCLEOTIDE SEQUENCE [LARGE SCALE GENOMIC DNA]</scope>
    <source>
        <strain evidence="2 3">H1T</strain>
    </source>
</reference>
<dbReference type="SUPFAM" id="SSF56801">
    <property type="entry name" value="Acetyl-CoA synthetase-like"/>
    <property type="match status" value="1"/>
</dbReference>